<reference evidence="2 3" key="1">
    <citation type="journal article" date="2020" name="Microorganisms">
        <title>Osmotic Adaptation and Compatible Solute Biosynthesis of Phototrophic Bacteria as Revealed from Genome Analyses.</title>
        <authorList>
            <person name="Imhoff J.F."/>
            <person name="Rahn T."/>
            <person name="Kunzel S."/>
            <person name="Keller A."/>
            <person name="Neulinger S.C."/>
        </authorList>
    </citation>
    <scope>NUCLEOTIDE SEQUENCE [LARGE SCALE GENOMIC DNA]</scope>
    <source>
        <strain evidence="2 3">DSM 15116</strain>
    </source>
</reference>
<dbReference type="PANTHER" id="PTHR12151:SF25">
    <property type="entry name" value="LINALOOL DEHYDRATASE_ISOMERASE DOMAIN-CONTAINING PROTEIN"/>
    <property type="match status" value="1"/>
</dbReference>
<sequence length="223" mass="24179">MALGNAKLLRWALLAVAAVLAALSGLWLVVSQVSSPQGAPDVEATYLEGGRPIADFQLRDHRGGAFTPQRLQGRWTLLTFGHTRSPEATPETLGLLAVTYRILAEAEVADGLQVAMVTVNPGEDSARRLASYLPEFHPDFVGVTGEAAQIRRLARSMGIRYSEPGTEARPIQVQPARVIALLDPRGQLLALFTPPHHPELLARDVQRIRAHARGGWLHSLGGR</sequence>
<keyword evidence="3" id="KW-1185">Reference proteome</keyword>
<organism evidence="2 3">
    <name type="scientific">Halorhodospira neutriphila</name>
    <dbReference type="NCBI Taxonomy" id="168379"/>
    <lineage>
        <taxon>Bacteria</taxon>
        <taxon>Pseudomonadati</taxon>
        <taxon>Pseudomonadota</taxon>
        <taxon>Gammaproteobacteria</taxon>
        <taxon>Chromatiales</taxon>
        <taxon>Ectothiorhodospiraceae</taxon>
        <taxon>Halorhodospira</taxon>
    </lineage>
</organism>
<evidence type="ECO:0000313" key="2">
    <source>
        <dbReference type="EMBL" id="MBK1726127.1"/>
    </source>
</evidence>
<dbReference type="SUPFAM" id="SSF52833">
    <property type="entry name" value="Thioredoxin-like"/>
    <property type="match status" value="1"/>
</dbReference>
<name>A0ABS1E4W4_9GAMM</name>
<dbReference type="InterPro" id="IPR036249">
    <property type="entry name" value="Thioredoxin-like_sf"/>
</dbReference>
<dbReference type="Gene3D" id="3.40.30.10">
    <property type="entry name" value="Glutaredoxin"/>
    <property type="match status" value="1"/>
</dbReference>
<dbReference type="RefSeq" id="WP_200256918.1">
    <property type="nucleotide sequence ID" value="NZ_NRSH01000025.1"/>
</dbReference>
<dbReference type="EMBL" id="NRSH01000025">
    <property type="protein sequence ID" value="MBK1726127.1"/>
    <property type="molecule type" value="Genomic_DNA"/>
</dbReference>
<comment type="similarity">
    <text evidence="1">Belongs to the SCO1/2 family.</text>
</comment>
<protein>
    <recommendedName>
        <fullName evidence="4">Thioredoxin domain-containing protein</fullName>
    </recommendedName>
</protein>
<dbReference type="PANTHER" id="PTHR12151">
    <property type="entry name" value="ELECTRON TRANSPORT PROTIN SCO1/SENC FAMILY MEMBER"/>
    <property type="match status" value="1"/>
</dbReference>
<evidence type="ECO:0008006" key="4">
    <source>
        <dbReference type="Google" id="ProtNLM"/>
    </source>
</evidence>
<gene>
    <name evidence="2" type="ORF">CKO13_03630</name>
</gene>
<dbReference type="CDD" id="cd02968">
    <property type="entry name" value="SCO"/>
    <property type="match status" value="1"/>
</dbReference>
<dbReference type="InterPro" id="IPR003782">
    <property type="entry name" value="SCO1/SenC"/>
</dbReference>
<evidence type="ECO:0000256" key="1">
    <source>
        <dbReference type="ARBA" id="ARBA00010996"/>
    </source>
</evidence>
<proteinExistence type="inferred from homology"/>
<dbReference type="Proteomes" id="UP000738126">
    <property type="component" value="Unassembled WGS sequence"/>
</dbReference>
<dbReference type="Pfam" id="PF02630">
    <property type="entry name" value="SCO1-SenC"/>
    <property type="match status" value="1"/>
</dbReference>
<comment type="caution">
    <text evidence="2">The sequence shown here is derived from an EMBL/GenBank/DDBJ whole genome shotgun (WGS) entry which is preliminary data.</text>
</comment>
<evidence type="ECO:0000313" key="3">
    <source>
        <dbReference type="Proteomes" id="UP000738126"/>
    </source>
</evidence>
<accession>A0ABS1E4W4</accession>